<feature type="signal peptide" evidence="2">
    <location>
        <begin position="1"/>
        <end position="25"/>
    </location>
</feature>
<keyword evidence="2" id="KW-0732">Signal</keyword>
<dbReference type="Proteomes" id="UP001213504">
    <property type="component" value="Chromosome"/>
</dbReference>
<proteinExistence type="predicted"/>
<evidence type="ECO:0000256" key="1">
    <source>
        <dbReference type="SAM" id="MobiDB-lite"/>
    </source>
</evidence>
<organism evidence="3 4">
    <name type="scientific">Gordonia hongkongensis</name>
    <dbReference type="NCBI Taxonomy" id="1701090"/>
    <lineage>
        <taxon>Bacteria</taxon>
        <taxon>Bacillati</taxon>
        <taxon>Actinomycetota</taxon>
        <taxon>Actinomycetes</taxon>
        <taxon>Mycobacteriales</taxon>
        <taxon>Gordoniaceae</taxon>
        <taxon>Gordonia</taxon>
    </lineage>
</organism>
<dbReference type="EMBL" id="CP121270">
    <property type="protein sequence ID" value="WFP26964.1"/>
    <property type="molecule type" value="Genomic_DNA"/>
</dbReference>
<evidence type="ECO:0000313" key="4">
    <source>
        <dbReference type="Proteomes" id="UP001213504"/>
    </source>
</evidence>
<accession>A0AAX3TCG1</accession>
<dbReference type="AlphaFoldDB" id="A0AAX3TCG1"/>
<feature type="chain" id="PRO_5043668402" description="Lipoprotein" evidence="2">
    <location>
        <begin position="26"/>
        <end position="190"/>
    </location>
</feature>
<feature type="region of interest" description="Disordered" evidence="1">
    <location>
        <begin position="162"/>
        <end position="190"/>
    </location>
</feature>
<protein>
    <recommendedName>
        <fullName evidence="5">Lipoprotein</fullName>
    </recommendedName>
</protein>
<reference evidence="3" key="1">
    <citation type="submission" date="2023-04" db="EMBL/GenBank/DDBJ databases">
        <title>Complete genome sequence of a phthalic acid esters degrading bacterial strain.</title>
        <authorList>
            <person name="Weng L."/>
            <person name="Jia Y."/>
            <person name="Ren L."/>
        </authorList>
    </citation>
    <scope>NUCLEOTIDE SEQUENCE</scope>
    <source>
        <strain evidence="3">RL-LY01</strain>
    </source>
</reference>
<dbReference type="RefSeq" id="WP_139115557.1">
    <property type="nucleotide sequence ID" value="NZ_CP121270.1"/>
</dbReference>
<gene>
    <name evidence="3" type="ORF">P9A14_11000</name>
</gene>
<evidence type="ECO:0008006" key="5">
    <source>
        <dbReference type="Google" id="ProtNLM"/>
    </source>
</evidence>
<sequence length="190" mass="20575">MTSYQHGRWCRAMIGLFVVCFTATAINGCSGLASGGPEQKQMQCETEFRIEDNSQPLGSSERFRHAAIQSASTGTQVTTLHDVAREAGWTGAWDRVLQAFDNTDSASINASAGTTGICFLGVSRSDPDFGAQGDYIFFDGPRPVQSMHWDGATEIMRALGDSTTIRRDEPLTAETDSDPPMLVTVETRSP</sequence>
<evidence type="ECO:0000313" key="3">
    <source>
        <dbReference type="EMBL" id="WFP26964.1"/>
    </source>
</evidence>
<name>A0AAX3TCG1_9ACTN</name>
<evidence type="ECO:0000256" key="2">
    <source>
        <dbReference type="SAM" id="SignalP"/>
    </source>
</evidence>